<dbReference type="SMART" id="SM00706">
    <property type="entry name" value="TECPR"/>
    <property type="match status" value="8"/>
</dbReference>
<dbReference type="InterPro" id="IPR006624">
    <property type="entry name" value="Beta-propeller_rpt_TECPR"/>
</dbReference>
<dbReference type="PANTHER" id="PTHR23287:SF16">
    <property type="entry name" value="TECTONIN BETA-PROPELLER REPEAT-CONTAINING PROTEIN 2"/>
    <property type="match status" value="1"/>
</dbReference>
<feature type="compositionally biased region" description="Basic and acidic residues" evidence="1">
    <location>
        <begin position="531"/>
        <end position="557"/>
    </location>
</feature>
<dbReference type="InterPro" id="IPR001680">
    <property type="entry name" value="WD40_rpt"/>
</dbReference>
<proteinExistence type="predicted"/>
<feature type="region of interest" description="Disordered" evidence="1">
    <location>
        <begin position="466"/>
        <end position="571"/>
    </location>
</feature>
<feature type="compositionally biased region" description="Low complexity" evidence="1">
    <location>
        <begin position="518"/>
        <end position="529"/>
    </location>
</feature>
<dbReference type="GO" id="GO:0032527">
    <property type="term" value="P:protein exit from endoplasmic reticulum"/>
    <property type="evidence" value="ECO:0007669"/>
    <property type="project" value="TreeGrafter"/>
</dbReference>
<dbReference type="InterPro" id="IPR036322">
    <property type="entry name" value="WD40_repeat_dom_sf"/>
</dbReference>
<dbReference type="PANTHER" id="PTHR23287">
    <property type="entry name" value="RUBY-EYE2-LIKE PROTEIN"/>
    <property type="match status" value="1"/>
</dbReference>
<comment type="caution">
    <text evidence="3">The sequence shown here is derived from an EMBL/GenBank/DDBJ whole genome shotgun (WGS) entry which is preliminary data.</text>
</comment>
<evidence type="ECO:0000313" key="4">
    <source>
        <dbReference type="Proteomes" id="UP000271974"/>
    </source>
</evidence>
<dbReference type="EMBL" id="RQTK01000656">
    <property type="protein sequence ID" value="RUS76520.1"/>
    <property type="molecule type" value="Genomic_DNA"/>
</dbReference>
<dbReference type="SMART" id="SM00320">
    <property type="entry name" value="WD40"/>
    <property type="match status" value="2"/>
</dbReference>
<sequence>KSCDLVLTCIDANTNYIALGSNIGTVFLYSRSNETMQRLKATNQGAVITSICLHDGVDDLVAVGCASGEVIIFCIPGLLSTQKKQIQKFEVQDVHRHFITCLKWSTNGMKLFSGDKIGQVAVTEIDFYQGMSKSLLLLIETSTEITQIDYQNRLLLVSTRQRSFVVRLDRQTETVQVGSKDRKIPGQFGACFIPELCKPDDVKLYAARPGCRLWLADIQGTVKSTHIFKDPLTHEVPEIRLLAAGKLQLQQEGFQFGKLLWMQNNTLVTWSSRLSLCLCRQSRLSGVVDVAVVSKTEEIFLLRRHGDARVIRISTKSELKVKGELKYLIYNSADVPEGKVSESDTVSQQSYDSAASSSLTFSFNSEDESTLKALSEADKMLSIVHNIITKESESKSEPSSDVFPQVSAKSKSEPSSDVFPQVSAKSKSEPSSYVSPQVSANVYPNIDSRNDNLKDAVILSDHAEKTIRPAQKEMSPMKYQSEPETSKLEDSLKKVSELTAGTSPKDKIPEKDTESIYSSSSDFTKSVSSHDGSDYVRETDSGNPVDDKACGDKHENSQHLYDPSLSEVDQHMEATPGFMDTSLLEKPMSQVNPRKNSDAVDSALARVTGVNEESDEHTKENAPDHVFKDSTSGVEKAVKPKIDKKAPFPLLSQQSFADIYMEIDSVNTDYFKKKEEAENTSEDFYSKYLEESYQESYSSNSAKTKEMSLSLPKKFAKDTHSQDVKKTDSHIANSWSEITAPANIYSLAVSDNHVWFTDKSENIYYSSLQEGKGIVWRKATGCASQISVSPSGNIVWRLCKGVVFAGTKISTRHPEGLKWVEAVREVQYIAVSNTCAWFIKRSGELMLQQGLSKERPCYRSRQVDCGPYRLKQVACGGQGVVWCITESLQLLVRTGVRQDLPAGDAWEVWLRDSPPYLFSHVAIDNENIGWAIDVSGRIWFCQGVTLENPKGSTDWFEVPLSGYVMQDTSMLDMIRAAAKIFDPSKLSHIMSTKRGGLVSAGSQGIWLAMDSRNLLQVCRGAIKGYHWMEAQPARMSASTMWRHVCAGMNHFDHGLVWAQQFMKHDIFAFKTPHGEAHNIVDCGDLVCISVAPLALWALSSDGLLWVRTGMGPDCPQGTGWAELNLAQLGDAHFVHLSCNSSYIWAVEAEGGVYQRIGTGPPSDADLNPVWLPIDTIGDLCFTKIFVSPLDWMVWGIDNRRLCFVRVGITESMPLGREWIHVPGIQAIDMTITKTGIWALNTQGEIFFRYGIALDNPTGDYWKKIPGALTKISASEDDELWGINLDGQLMCCKFNLLPCRQRPTDAFPRPCLTRDMSVNEDWEIV</sequence>
<gene>
    <name evidence="3" type="ORF">EGW08_015713</name>
</gene>
<evidence type="ECO:0000256" key="1">
    <source>
        <dbReference type="SAM" id="MobiDB-lite"/>
    </source>
</evidence>
<dbReference type="Pfam" id="PF06462">
    <property type="entry name" value="Hyd_WA"/>
    <property type="match status" value="1"/>
</dbReference>
<evidence type="ECO:0000259" key="2">
    <source>
        <dbReference type="Pfam" id="PF23756"/>
    </source>
</evidence>
<dbReference type="GO" id="GO:0005737">
    <property type="term" value="C:cytoplasm"/>
    <property type="evidence" value="ECO:0007669"/>
    <property type="project" value="GOC"/>
</dbReference>
<accession>A0A3S1B5F8</accession>
<feature type="region of interest" description="Disordered" evidence="1">
    <location>
        <begin position="392"/>
        <end position="436"/>
    </location>
</feature>
<feature type="compositionally biased region" description="Basic and acidic residues" evidence="1">
    <location>
        <begin position="504"/>
        <end position="514"/>
    </location>
</feature>
<dbReference type="OrthoDB" id="9930272at2759"/>
<organism evidence="3 4">
    <name type="scientific">Elysia chlorotica</name>
    <name type="common">Eastern emerald elysia</name>
    <name type="synonym">Sea slug</name>
    <dbReference type="NCBI Taxonomy" id="188477"/>
    <lineage>
        <taxon>Eukaryota</taxon>
        <taxon>Metazoa</taxon>
        <taxon>Spiralia</taxon>
        <taxon>Lophotrochozoa</taxon>
        <taxon>Mollusca</taxon>
        <taxon>Gastropoda</taxon>
        <taxon>Heterobranchia</taxon>
        <taxon>Euthyneura</taxon>
        <taxon>Panpulmonata</taxon>
        <taxon>Sacoglossa</taxon>
        <taxon>Placobranchoidea</taxon>
        <taxon>Plakobranchidae</taxon>
        <taxon>Elysia</taxon>
    </lineage>
</organism>
<dbReference type="STRING" id="188477.A0A3S1B5F8"/>
<feature type="domain" description="HPS5-like beta-propeller" evidence="2">
    <location>
        <begin position="7"/>
        <end position="274"/>
    </location>
</feature>
<dbReference type="Gene3D" id="2.130.10.10">
    <property type="entry name" value="YVTN repeat-like/Quinoprotein amine dehydrogenase"/>
    <property type="match status" value="1"/>
</dbReference>
<evidence type="ECO:0000313" key="3">
    <source>
        <dbReference type="EMBL" id="RUS76520.1"/>
    </source>
</evidence>
<reference evidence="3 4" key="1">
    <citation type="submission" date="2019-01" db="EMBL/GenBank/DDBJ databases">
        <title>A draft genome assembly of the solar-powered sea slug Elysia chlorotica.</title>
        <authorList>
            <person name="Cai H."/>
            <person name="Li Q."/>
            <person name="Fang X."/>
            <person name="Li J."/>
            <person name="Curtis N.E."/>
            <person name="Altenburger A."/>
            <person name="Shibata T."/>
            <person name="Feng M."/>
            <person name="Maeda T."/>
            <person name="Schwartz J.A."/>
            <person name="Shigenobu S."/>
            <person name="Lundholm N."/>
            <person name="Nishiyama T."/>
            <person name="Yang H."/>
            <person name="Hasebe M."/>
            <person name="Li S."/>
            <person name="Pierce S.K."/>
            <person name="Wang J."/>
        </authorList>
    </citation>
    <scope>NUCLEOTIDE SEQUENCE [LARGE SCALE GENOMIC DNA]</scope>
    <source>
        <strain evidence="3">EC2010</strain>
        <tissue evidence="3">Whole organism of an adult</tissue>
    </source>
</reference>
<dbReference type="Pfam" id="PF23756">
    <property type="entry name" value="Beta-prop_HPS5"/>
    <property type="match status" value="1"/>
</dbReference>
<dbReference type="SUPFAM" id="SSF50978">
    <property type="entry name" value="WD40 repeat-like"/>
    <property type="match status" value="1"/>
</dbReference>
<protein>
    <recommendedName>
        <fullName evidence="2">HPS5-like beta-propeller domain-containing protein</fullName>
    </recommendedName>
</protein>
<name>A0A3S1B5F8_ELYCH</name>
<feature type="compositionally biased region" description="Polar residues" evidence="1">
    <location>
        <begin position="423"/>
        <end position="436"/>
    </location>
</feature>
<feature type="compositionally biased region" description="Basic and acidic residues" evidence="1">
    <location>
        <begin position="484"/>
        <end position="496"/>
    </location>
</feature>
<feature type="non-terminal residue" evidence="3">
    <location>
        <position position="1"/>
    </location>
</feature>
<dbReference type="Proteomes" id="UP000271974">
    <property type="component" value="Unassembled WGS sequence"/>
</dbReference>
<keyword evidence="4" id="KW-1185">Reference proteome</keyword>
<dbReference type="Pfam" id="PF19193">
    <property type="entry name" value="Tectonin"/>
    <property type="match status" value="2"/>
</dbReference>
<dbReference type="InterPro" id="IPR056499">
    <property type="entry name" value="Beta-prop_HPS5-like"/>
</dbReference>
<dbReference type="InterPro" id="IPR015943">
    <property type="entry name" value="WD40/YVTN_repeat-like_dom_sf"/>
</dbReference>